<dbReference type="SUPFAM" id="SSF51445">
    <property type="entry name" value="(Trans)glycosidases"/>
    <property type="match status" value="1"/>
</dbReference>
<proteinExistence type="inferred from homology"/>
<evidence type="ECO:0000256" key="7">
    <source>
        <dbReference type="ARBA" id="ARBA00023180"/>
    </source>
</evidence>
<dbReference type="FunFam" id="3.10.50.10:FF:000007">
    <property type="entry name" value="chitinase-like protein Idgf4"/>
    <property type="match status" value="1"/>
</dbReference>
<evidence type="ECO:0000256" key="6">
    <source>
        <dbReference type="ARBA" id="ARBA00023157"/>
    </source>
</evidence>
<sequence length="440" mass="49759">MKLSVLGVLLALSLTTRLTEAATSNLVCYYDSASFLRTGLAKLRTEDLELALRFCTHLVYGYAGLKASTMEVFSLNVDLDMFHYNNITMLRTKYPHLKILLSVGGDRDVDEAHPLKYLELLEANTTIQQNFIDSSMVLLRRNGFDGLDLAFQLPRNKPRKVHGTIGSYWKKFKKLFTGDFIVDPQAEQHKEQYASLVQNIKRAYWSANLIMTMTVLPNVNSTWYFDVPKLHQHFEFINVAAFDFLTPIRNPEEADFTAPIFFLDEQNRLPHYNVEFQLNYWLQNQCPPHKLYLGIASYGRSWMLTSNSGLSGLPVVPATYGPGEPGLQTRTDGLLSWPEICSKLTRNATAVYRGPNAPLRKVTDLTQKYGNYALRPADEVGQHGLWVSFDDPDFAGIKAAYAKSKGLGGVALFDLGYDDFRGLCTGQKFPIVRSIKYFLA</sequence>
<dbReference type="RefSeq" id="XP_030384793.1">
    <property type="nucleotide sequence ID" value="XM_030528933.1"/>
</dbReference>
<dbReference type="CDD" id="cd02873">
    <property type="entry name" value="GH18_IDGF"/>
    <property type="match status" value="1"/>
</dbReference>
<accession>A0A6J2UBH5</accession>
<keyword evidence="7" id="KW-0325">Glycoprotein</keyword>
<dbReference type="InterPro" id="IPR015520">
    <property type="entry name" value="IDGF"/>
</dbReference>
<comment type="similarity">
    <text evidence="2">Belongs to the glycosyl hydrolase 18 family. IDGF subfamily.</text>
</comment>
<dbReference type="PROSITE" id="PS51910">
    <property type="entry name" value="GH18_2"/>
    <property type="match status" value="1"/>
</dbReference>
<feature type="domain" description="GH18" evidence="9">
    <location>
        <begin position="24"/>
        <end position="440"/>
    </location>
</feature>
<dbReference type="GeneID" id="115632005"/>
<dbReference type="InterPro" id="IPR050314">
    <property type="entry name" value="Glycosyl_Hydrlase_18"/>
</dbReference>
<dbReference type="PANTHER" id="PTHR11177">
    <property type="entry name" value="CHITINASE"/>
    <property type="match status" value="1"/>
</dbReference>
<dbReference type="AlphaFoldDB" id="A0A6J2UBH5"/>
<dbReference type="InterPro" id="IPR017853">
    <property type="entry name" value="GH"/>
</dbReference>
<dbReference type="GO" id="GO:0005975">
    <property type="term" value="P:carbohydrate metabolic process"/>
    <property type="evidence" value="ECO:0007669"/>
    <property type="project" value="InterPro"/>
</dbReference>
<dbReference type="GO" id="GO:0008061">
    <property type="term" value="F:chitin binding"/>
    <property type="evidence" value="ECO:0007669"/>
    <property type="project" value="InterPro"/>
</dbReference>
<dbReference type="CTD" id="34978"/>
<evidence type="ECO:0000313" key="10">
    <source>
        <dbReference type="Proteomes" id="UP000504634"/>
    </source>
</evidence>
<feature type="chain" id="PRO_5027053595" evidence="8">
    <location>
        <begin position="22"/>
        <end position="440"/>
    </location>
</feature>
<keyword evidence="6" id="KW-1015">Disulfide bond</keyword>
<dbReference type="SUPFAM" id="SSF54556">
    <property type="entry name" value="Chitinase insertion domain"/>
    <property type="match status" value="1"/>
</dbReference>
<organism evidence="10 11">
    <name type="scientific">Drosophila lebanonensis</name>
    <name type="common">Fruit fly</name>
    <name type="synonym">Scaptodrosophila lebanonensis</name>
    <dbReference type="NCBI Taxonomy" id="7225"/>
    <lineage>
        <taxon>Eukaryota</taxon>
        <taxon>Metazoa</taxon>
        <taxon>Ecdysozoa</taxon>
        <taxon>Arthropoda</taxon>
        <taxon>Hexapoda</taxon>
        <taxon>Insecta</taxon>
        <taxon>Pterygota</taxon>
        <taxon>Neoptera</taxon>
        <taxon>Endopterygota</taxon>
        <taxon>Diptera</taxon>
        <taxon>Brachycera</taxon>
        <taxon>Muscomorpha</taxon>
        <taxon>Ephydroidea</taxon>
        <taxon>Drosophilidae</taxon>
        <taxon>Scaptodrosophila</taxon>
    </lineage>
</organism>
<evidence type="ECO:0000313" key="11">
    <source>
        <dbReference type="RefSeq" id="XP_030384793.1"/>
    </source>
</evidence>
<dbReference type="InterPro" id="IPR011583">
    <property type="entry name" value="Chitinase_II/V-like_cat"/>
</dbReference>
<dbReference type="GO" id="GO:0005576">
    <property type="term" value="C:extracellular region"/>
    <property type="evidence" value="ECO:0007669"/>
    <property type="project" value="UniProtKB-SubCell"/>
</dbReference>
<reference evidence="11" key="1">
    <citation type="submission" date="2025-08" db="UniProtKB">
        <authorList>
            <consortium name="RefSeq"/>
        </authorList>
    </citation>
    <scope>IDENTIFICATION</scope>
    <source>
        <strain evidence="11">11010-0011.00</strain>
        <tissue evidence="11">Whole body</tissue>
    </source>
</reference>
<dbReference type="SMART" id="SM00636">
    <property type="entry name" value="Glyco_18"/>
    <property type="match status" value="1"/>
</dbReference>
<feature type="signal peptide" evidence="8">
    <location>
        <begin position="1"/>
        <end position="21"/>
    </location>
</feature>
<dbReference type="Gene3D" id="3.20.20.80">
    <property type="entry name" value="Glycosidases"/>
    <property type="match status" value="1"/>
</dbReference>
<dbReference type="GO" id="GO:0004568">
    <property type="term" value="F:chitinase activity"/>
    <property type="evidence" value="ECO:0007669"/>
    <property type="project" value="TreeGrafter"/>
</dbReference>
<name>A0A6J2UBH5_DROLE</name>
<keyword evidence="10" id="KW-1185">Reference proteome</keyword>
<dbReference type="Gene3D" id="3.10.50.10">
    <property type="match status" value="1"/>
</dbReference>
<dbReference type="GO" id="GO:0006032">
    <property type="term" value="P:chitin catabolic process"/>
    <property type="evidence" value="ECO:0007669"/>
    <property type="project" value="TreeGrafter"/>
</dbReference>
<dbReference type="InterPro" id="IPR001223">
    <property type="entry name" value="Glyco_hydro18_cat"/>
</dbReference>
<evidence type="ECO:0000256" key="8">
    <source>
        <dbReference type="SAM" id="SignalP"/>
    </source>
</evidence>
<evidence type="ECO:0000256" key="1">
    <source>
        <dbReference type="ARBA" id="ARBA00004613"/>
    </source>
</evidence>
<keyword evidence="3" id="KW-0217">Developmental protein</keyword>
<evidence type="ECO:0000256" key="5">
    <source>
        <dbReference type="ARBA" id="ARBA00022729"/>
    </source>
</evidence>
<keyword evidence="4" id="KW-0964">Secreted</keyword>
<keyword evidence="5 8" id="KW-0732">Signal</keyword>
<evidence type="ECO:0000256" key="3">
    <source>
        <dbReference type="ARBA" id="ARBA00022473"/>
    </source>
</evidence>
<dbReference type="InterPro" id="IPR029070">
    <property type="entry name" value="Chitinase_insertion_sf"/>
</dbReference>
<dbReference type="FunFam" id="3.20.20.80:FF:000071">
    <property type="entry name" value="Imaginal disc growth factor"/>
    <property type="match status" value="1"/>
</dbReference>
<dbReference type="Pfam" id="PF00704">
    <property type="entry name" value="Glyco_hydro_18"/>
    <property type="match status" value="1"/>
</dbReference>
<dbReference type="PANTHER" id="PTHR11177:SF235">
    <property type="entry name" value="CHITINASE-LIKE PROTEIN IDGF1-RELATED"/>
    <property type="match status" value="1"/>
</dbReference>
<gene>
    <name evidence="11" type="primary">LOC115632005</name>
</gene>
<evidence type="ECO:0000259" key="9">
    <source>
        <dbReference type="PROSITE" id="PS51910"/>
    </source>
</evidence>
<protein>
    <submittedName>
        <fullName evidence="11">Chitinase-like protein Idgf1</fullName>
    </submittedName>
</protein>
<comment type="subcellular location">
    <subcellularLocation>
        <location evidence="1">Secreted</location>
    </subcellularLocation>
</comment>
<evidence type="ECO:0000256" key="2">
    <source>
        <dbReference type="ARBA" id="ARBA00006606"/>
    </source>
</evidence>
<dbReference type="Proteomes" id="UP000504634">
    <property type="component" value="Unplaced"/>
</dbReference>
<evidence type="ECO:0000256" key="4">
    <source>
        <dbReference type="ARBA" id="ARBA00022525"/>
    </source>
</evidence>